<keyword evidence="3" id="KW-1185">Reference proteome</keyword>
<dbReference type="EMBL" id="CCSB01000002">
    <property type="protein sequence ID" value="CDZ77754.1"/>
    <property type="molecule type" value="Genomic_DNA"/>
</dbReference>
<dbReference type="RefSeq" id="WP_043874237.1">
    <property type="nucleotide sequence ID" value="NZ_CCVW01000002.1"/>
</dbReference>
<gene>
    <name evidence="2" type="ORF">BN59_02044</name>
</gene>
<accession>A0A078L141</accession>
<protein>
    <submittedName>
        <fullName evidence="2">Uncharacterized protein</fullName>
    </submittedName>
</protein>
<reference evidence="2 3" key="1">
    <citation type="submission" date="2014-06" db="EMBL/GenBank/DDBJ databases">
        <authorList>
            <person name="Urmite Genomes Urmite Genomes"/>
        </authorList>
    </citation>
    <scope>NUCLEOTIDE SEQUENCE [LARGE SCALE GENOMIC DNA]</scope>
</reference>
<sequence>MPNYGNEQDATSDPSTITQAEPKTPRMQTESLAELQLLQDTAPWLLRTTSEIRKGLSQASDKAEELMAIFNLLTSKKTVEDLNSLSLVAGDGAFKQFREGWKNFIILEKTHQLFTEQAEQLQQVDSGQTPKSPELPYYSVEIIEKLEIEQERGSRQIIDHTARLAKTSLHAARQWYDDHMMRFHANLEQDKRDYIAQHKEEKFGQPVEGIPSLRALCQRKLEQQQDSRIWCTLFNTEPVQPEREHAPPRSEIEIPPSIDDEQGRQTDDYIGSSMRS</sequence>
<feature type="region of interest" description="Disordered" evidence="1">
    <location>
        <begin position="1"/>
        <end position="27"/>
    </location>
</feature>
<evidence type="ECO:0000313" key="3">
    <source>
        <dbReference type="Proteomes" id="UP000044071"/>
    </source>
</evidence>
<dbReference type="STRING" id="1034943.BN59_02044"/>
<evidence type="ECO:0000313" key="2">
    <source>
        <dbReference type="EMBL" id="CDZ77754.1"/>
    </source>
</evidence>
<proteinExistence type="predicted"/>
<evidence type="ECO:0000256" key="1">
    <source>
        <dbReference type="SAM" id="MobiDB-lite"/>
    </source>
</evidence>
<feature type="region of interest" description="Disordered" evidence="1">
    <location>
        <begin position="238"/>
        <end position="276"/>
    </location>
</feature>
<feature type="compositionally biased region" description="Basic and acidic residues" evidence="1">
    <location>
        <begin position="240"/>
        <end position="252"/>
    </location>
</feature>
<organism evidence="2 3">
    <name type="scientific">Legionella massiliensis</name>
    <dbReference type="NCBI Taxonomy" id="1034943"/>
    <lineage>
        <taxon>Bacteria</taxon>
        <taxon>Pseudomonadati</taxon>
        <taxon>Pseudomonadota</taxon>
        <taxon>Gammaproteobacteria</taxon>
        <taxon>Legionellales</taxon>
        <taxon>Legionellaceae</taxon>
        <taxon>Legionella</taxon>
    </lineage>
</organism>
<dbReference type="AlphaFoldDB" id="A0A078L141"/>
<name>A0A078L141_9GAMM</name>
<dbReference type="Proteomes" id="UP000044071">
    <property type="component" value="Unassembled WGS sequence"/>
</dbReference>